<dbReference type="RefSeq" id="WP_089372241.1">
    <property type="nucleotide sequence ID" value="NZ_BMEP01000008.1"/>
</dbReference>
<sequence length="64" mass="7321">MTDQTQKKTPDFNVFHVTKDEQGDRWIKLGAAWNNQDGLGLNIRMDSIPFDFDGKLVLRSVKPS</sequence>
<evidence type="ECO:0000313" key="1">
    <source>
        <dbReference type="EMBL" id="SNR95255.1"/>
    </source>
</evidence>
<proteinExistence type="predicted"/>
<accession>A0A239AHZ2</accession>
<dbReference type="AlphaFoldDB" id="A0A239AHZ2"/>
<dbReference type="EMBL" id="FZNY01000004">
    <property type="protein sequence ID" value="SNR95255.1"/>
    <property type="molecule type" value="Genomic_DNA"/>
</dbReference>
<name>A0A239AHZ2_9FLAO</name>
<keyword evidence="2" id="KW-1185">Reference proteome</keyword>
<organism evidence="1 2">
    <name type="scientific">Dokdonia pacifica</name>
    <dbReference type="NCBI Taxonomy" id="1627892"/>
    <lineage>
        <taxon>Bacteria</taxon>
        <taxon>Pseudomonadati</taxon>
        <taxon>Bacteroidota</taxon>
        <taxon>Flavobacteriia</taxon>
        <taxon>Flavobacteriales</taxon>
        <taxon>Flavobacteriaceae</taxon>
        <taxon>Dokdonia</taxon>
    </lineage>
</organism>
<reference evidence="1 2" key="1">
    <citation type="submission" date="2017-06" db="EMBL/GenBank/DDBJ databases">
        <authorList>
            <person name="Kim H.J."/>
            <person name="Triplett B.A."/>
        </authorList>
    </citation>
    <scope>NUCLEOTIDE SEQUENCE [LARGE SCALE GENOMIC DNA]</scope>
    <source>
        <strain evidence="1 2">DSM 25597</strain>
    </source>
</reference>
<dbReference type="Proteomes" id="UP000198379">
    <property type="component" value="Unassembled WGS sequence"/>
</dbReference>
<dbReference type="OrthoDB" id="1450404at2"/>
<gene>
    <name evidence="1" type="ORF">SAMN06265376_104457</name>
</gene>
<evidence type="ECO:0000313" key="2">
    <source>
        <dbReference type="Proteomes" id="UP000198379"/>
    </source>
</evidence>
<protein>
    <submittedName>
        <fullName evidence="1">Uncharacterized protein</fullName>
    </submittedName>
</protein>